<evidence type="ECO:0000313" key="6">
    <source>
        <dbReference type="EMBL" id="MED6134927.1"/>
    </source>
</evidence>
<keyword evidence="4" id="KW-0732">Signal</keyword>
<evidence type="ECO:0000313" key="7">
    <source>
        <dbReference type="Proteomes" id="UP001341840"/>
    </source>
</evidence>
<feature type="domain" description="Legume lectin" evidence="5">
    <location>
        <begin position="30"/>
        <end position="263"/>
    </location>
</feature>
<protein>
    <recommendedName>
        <fullName evidence="5">Legume lectin domain-containing protein</fullName>
    </recommendedName>
</protein>
<organism evidence="6 7">
    <name type="scientific">Stylosanthes scabra</name>
    <dbReference type="NCBI Taxonomy" id="79078"/>
    <lineage>
        <taxon>Eukaryota</taxon>
        <taxon>Viridiplantae</taxon>
        <taxon>Streptophyta</taxon>
        <taxon>Embryophyta</taxon>
        <taxon>Tracheophyta</taxon>
        <taxon>Spermatophyta</taxon>
        <taxon>Magnoliopsida</taxon>
        <taxon>eudicotyledons</taxon>
        <taxon>Gunneridae</taxon>
        <taxon>Pentapetalae</taxon>
        <taxon>rosids</taxon>
        <taxon>fabids</taxon>
        <taxon>Fabales</taxon>
        <taxon>Fabaceae</taxon>
        <taxon>Papilionoideae</taxon>
        <taxon>50 kb inversion clade</taxon>
        <taxon>dalbergioids sensu lato</taxon>
        <taxon>Dalbergieae</taxon>
        <taxon>Pterocarpus clade</taxon>
        <taxon>Stylosanthes</taxon>
    </lineage>
</organism>
<gene>
    <name evidence="6" type="ORF">PIB30_041485</name>
</gene>
<dbReference type="EMBL" id="JASCZI010060645">
    <property type="protein sequence ID" value="MED6134927.1"/>
    <property type="molecule type" value="Genomic_DNA"/>
</dbReference>
<comment type="similarity">
    <text evidence="1">Belongs to the leguminous lectin family.</text>
</comment>
<proteinExistence type="inferred from homology"/>
<keyword evidence="3" id="KW-0812">Transmembrane</keyword>
<comment type="caution">
    <text evidence="6">The sequence shown here is derived from an EMBL/GenBank/DDBJ whole genome shotgun (WGS) entry which is preliminary data.</text>
</comment>
<accession>A0ABU6SEV8</accession>
<evidence type="ECO:0000259" key="5">
    <source>
        <dbReference type="Pfam" id="PF00139"/>
    </source>
</evidence>
<dbReference type="InterPro" id="IPR013320">
    <property type="entry name" value="ConA-like_dom_sf"/>
</dbReference>
<keyword evidence="7" id="KW-1185">Reference proteome</keyword>
<dbReference type="InterPro" id="IPR001220">
    <property type="entry name" value="Legume_lectin_dom"/>
</dbReference>
<evidence type="ECO:0000256" key="3">
    <source>
        <dbReference type="SAM" id="Phobius"/>
    </source>
</evidence>
<evidence type="ECO:0000256" key="4">
    <source>
        <dbReference type="SAM" id="SignalP"/>
    </source>
</evidence>
<dbReference type="SUPFAM" id="SSF49899">
    <property type="entry name" value="Concanavalin A-like lectins/glucanases"/>
    <property type="match status" value="1"/>
</dbReference>
<evidence type="ECO:0000256" key="2">
    <source>
        <dbReference type="ARBA" id="ARBA00022734"/>
    </source>
</evidence>
<sequence length="360" mass="39436">MASFSTSHYLIAFTFLNLFLKIQALNPVPSFSFTDFEKDPIFKQSVALYGNARVVNGESQVLLSGSGKVMRKNPIKLVDAASKGLVSFSTYFAFSISFDEGGDGLAFVMVPSGSEGEFFGNSSSEFSLGLKGKSGVDVVGVEFSASSGSRSSSIVNGGSASFNVAINVGDSVPAKKSNVSYVVRSGGKMHAWIDYVASSRRLEVRLSQFGHSRPSDPIIWHSIDFPSVWESKEMFVGFSSVKKDDNINSSQACFLYSWNFVLRIFPHWMHSEPVDPKVLSTKDTKAPVVKPKSDCLLRILAAMIFGAGCGALTAFVVLYVWTIFGNRRPVMPEEYVMQPMDFEYKKVDVVVDKAIKDAKE</sequence>
<feature type="chain" id="PRO_5046787174" description="Legume lectin domain-containing protein" evidence="4">
    <location>
        <begin position="25"/>
        <end position="360"/>
    </location>
</feature>
<dbReference type="Proteomes" id="UP001341840">
    <property type="component" value="Unassembled WGS sequence"/>
</dbReference>
<reference evidence="6 7" key="1">
    <citation type="journal article" date="2023" name="Plants (Basel)">
        <title>Bridging the Gap: Combining Genomics and Transcriptomics Approaches to Understand Stylosanthes scabra, an Orphan Legume from the Brazilian Caatinga.</title>
        <authorList>
            <person name="Ferreira-Neto J.R.C."/>
            <person name="da Silva M.D."/>
            <person name="Binneck E."/>
            <person name="de Melo N.F."/>
            <person name="da Silva R.H."/>
            <person name="de Melo A.L.T.M."/>
            <person name="Pandolfi V."/>
            <person name="Bustamante F.O."/>
            <person name="Brasileiro-Vidal A.C."/>
            <person name="Benko-Iseppon A.M."/>
        </authorList>
    </citation>
    <scope>NUCLEOTIDE SEQUENCE [LARGE SCALE GENOMIC DNA]</scope>
    <source>
        <tissue evidence="6">Leaves</tissue>
    </source>
</reference>
<dbReference type="PANTHER" id="PTHR32401:SF16">
    <property type="entry name" value="CONCANAVALIN A-LIKE LECTIN FAMILY PROTEIN"/>
    <property type="match status" value="1"/>
</dbReference>
<dbReference type="Gene3D" id="2.60.120.200">
    <property type="match status" value="1"/>
</dbReference>
<feature type="signal peptide" evidence="4">
    <location>
        <begin position="1"/>
        <end position="24"/>
    </location>
</feature>
<feature type="transmembrane region" description="Helical" evidence="3">
    <location>
        <begin position="299"/>
        <end position="321"/>
    </location>
</feature>
<dbReference type="Pfam" id="PF00139">
    <property type="entry name" value="Lectin_legB"/>
    <property type="match status" value="1"/>
</dbReference>
<dbReference type="PANTHER" id="PTHR32401">
    <property type="entry name" value="CONCANAVALIN A-LIKE LECTIN FAMILY PROTEIN"/>
    <property type="match status" value="1"/>
</dbReference>
<dbReference type="InterPro" id="IPR050258">
    <property type="entry name" value="Leguminous_Lectin"/>
</dbReference>
<name>A0ABU6SEV8_9FABA</name>
<keyword evidence="3" id="KW-0472">Membrane</keyword>
<keyword evidence="3" id="KW-1133">Transmembrane helix</keyword>
<evidence type="ECO:0000256" key="1">
    <source>
        <dbReference type="ARBA" id="ARBA00007606"/>
    </source>
</evidence>
<keyword evidence="2" id="KW-0430">Lectin</keyword>